<evidence type="ECO:0000313" key="3">
    <source>
        <dbReference type="Proteomes" id="UP000776629"/>
    </source>
</evidence>
<feature type="non-terminal residue" evidence="2">
    <location>
        <position position="78"/>
    </location>
</feature>
<feature type="non-terminal residue" evidence="2">
    <location>
        <position position="1"/>
    </location>
</feature>
<reference evidence="2 3" key="1">
    <citation type="journal article" date="2021" name="Sci. Rep.">
        <title>The distribution of antibiotic resistance genes in chicken gut microbiota commensals.</title>
        <authorList>
            <person name="Juricova H."/>
            <person name="Matiasovicova J."/>
            <person name="Kubasova T."/>
            <person name="Cejkova D."/>
            <person name="Rychlik I."/>
        </authorList>
    </citation>
    <scope>NUCLEOTIDE SEQUENCE [LARGE SCALE GENOMIC DNA]</scope>
    <source>
        <strain evidence="2 3">An810</strain>
    </source>
</reference>
<organism evidence="2 3">
    <name type="scientific">Limosilactobacillus alvi</name>
    <dbReference type="NCBI Taxonomy" id="990412"/>
    <lineage>
        <taxon>Bacteria</taxon>
        <taxon>Bacillati</taxon>
        <taxon>Bacillota</taxon>
        <taxon>Bacilli</taxon>
        <taxon>Lactobacillales</taxon>
        <taxon>Lactobacillaceae</taxon>
        <taxon>Limosilactobacillus</taxon>
    </lineage>
</organism>
<evidence type="ECO:0000313" key="2">
    <source>
        <dbReference type="EMBL" id="MBM6754916.1"/>
    </source>
</evidence>
<gene>
    <name evidence="2" type="ORF">H5993_09355</name>
</gene>
<keyword evidence="3" id="KW-1185">Reference proteome</keyword>
<dbReference type="Proteomes" id="UP000776629">
    <property type="component" value="Unassembled WGS sequence"/>
</dbReference>
<name>A0ABS2ERR3_9LACO</name>
<comment type="caution">
    <text evidence="2">The sequence shown here is derived from an EMBL/GenBank/DDBJ whole genome shotgun (WGS) entry which is preliminary data.</text>
</comment>
<accession>A0ABS2ERR3</accession>
<dbReference type="RefSeq" id="WP_204777128.1">
    <property type="nucleotide sequence ID" value="NZ_JACJJQ010000134.1"/>
</dbReference>
<evidence type="ECO:0000256" key="1">
    <source>
        <dbReference type="SAM" id="MobiDB-lite"/>
    </source>
</evidence>
<dbReference type="EMBL" id="JACJJQ010000134">
    <property type="protein sequence ID" value="MBM6754916.1"/>
    <property type="molecule type" value="Genomic_DNA"/>
</dbReference>
<sequence>QQCGLFVLCLHRPGAAHHAAAAGQGTGRDAGFPPGRWQPAGGLDPGTGGQGPAAPGKALLAGGCASALFCVPRCGRGG</sequence>
<feature type="region of interest" description="Disordered" evidence="1">
    <location>
        <begin position="20"/>
        <end position="54"/>
    </location>
</feature>
<protein>
    <submittedName>
        <fullName evidence="2">Uncharacterized protein</fullName>
    </submittedName>
</protein>
<proteinExistence type="predicted"/>